<dbReference type="PROSITE" id="PS00584">
    <property type="entry name" value="PFKB_KINASES_2"/>
    <property type="match status" value="1"/>
</dbReference>
<dbReference type="RefSeq" id="WP_184679020.1">
    <property type="nucleotide sequence ID" value="NZ_JACHGY010000001.1"/>
</dbReference>
<reference evidence="4 5" key="1">
    <citation type="submission" date="2020-08" db="EMBL/GenBank/DDBJ databases">
        <title>Genomic Encyclopedia of Type Strains, Phase IV (KMG-IV): sequencing the most valuable type-strain genomes for metagenomic binning, comparative biology and taxonomic classification.</title>
        <authorList>
            <person name="Goeker M."/>
        </authorList>
    </citation>
    <scope>NUCLEOTIDE SEQUENCE [LARGE SCALE GENOMIC DNA]</scope>
    <source>
        <strain evidence="4 5">DSM 103725</strain>
    </source>
</reference>
<accession>A0A7X0H9I3</accession>
<dbReference type="Proteomes" id="UP000541810">
    <property type="component" value="Unassembled WGS sequence"/>
</dbReference>
<dbReference type="InterPro" id="IPR029056">
    <property type="entry name" value="Ribokinase-like"/>
</dbReference>
<gene>
    <name evidence="4" type="ORF">HNQ40_003369</name>
</gene>
<dbReference type="SUPFAM" id="SSF53613">
    <property type="entry name" value="Ribokinase-like"/>
    <property type="match status" value="1"/>
</dbReference>
<dbReference type="PANTHER" id="PTHR47098:SF2">
    <property type="entry name" value="PROTEIN MAK32"/>
    <property type="match status" value="1"/>
</dbReference>
<dbReference type="Gene3D" id="3.40.1190.20">
    <property type="match status" value="1"/>
</dbReference>
<comment type="caution">
    <text evidence="4">The sequence shown here is derived from an EMBL/GenBank/DDBJ whole genome shotgun (WGS) entry which is preliminary data.</text>
</comment>
<evidence type="ECO:0000256" key="2">
    <source>
        <dbReference type="ARBA" id="ARBA00022777"/>
    </source>
</evidence>
<name>A0A7X0H9I3_9BACT</name>
<organism evidence="4 5">
    <name type="scientific">Algisphaera agarilytica</name>
    <dbReference type="NCBI Taxonomy" id="1385975"/>
    <lineage>
        <taxon>Bacteria</taxon>
        <taxon>Pseudomonadati</taxon>
        <taxon>Planctomycetota</taxon>
        <taxon>Phycisphaerae</taxon>
        <taxon>Phycisphaerales</taxon>
        <taxon>Phycisphaeraceae</taxon>
        <taxon>Algisphaera</taxon>
    </lineage>
</organism>
<keyword evidence="2 4" id="KW-0418">Kinase</keyword>
<keyword evidence="1" id="KW-0808">Transferase</keyword>
<protein>
    <submittedName>
        <fullName evidence="4">Sugar/nucleoside kinase (Ribokinase family)</fullName>
    </submittedName>
</protein>
<evidence type="ECO:0000256" key="1">
    <source>
        <dbReference type="ARBA" id="ARBA00022679"/>
    </source>
</evidence>
<dbReference type="PANTHER" id="PTHR47098">
    <property type="entry name" value="PROTEIN MAK32"/>
    <property type="match status" value="1"/>
</dbReference>
<dbReference type="GO" id="GO:0016301">
    <property type="term" value="F:kinase activity"/>
    <property type="evidence" value="ECO:0007669"/>
    <property type="project" value="UniProtKB-KW"/>
</dbReference>
<dbReference type="InterPro" id="IPR011611">
    <property type="entry name" value="PfkB_dom"/>
</dbReference>
<dbReference type="EMBL" id="JACHGY010000001">
    <property type="protein sequence ID" value="MBB6431563.1"/>
    <property type="molecule type" value="Genomic_DNA"/>
</dbReference>
<evidence type="ECO:0000313" key="4">
    <source>
        <dbReference type="EMBL" id="MBB6431563.1"/>
    </source>
</evidence>
<sequence length="300" mass="32457">MSFPGVLINATLCIDTVEVPGRGKVVDILGGAAAYFAAAARFYGPVRILGSVGSDYPDELWQQLQAMGLDLSGVERRAGETLRWHGSYHADLKNRDTLVVHEDLAVEAIPPLPDAWRDTAYVCSGVTQPTNQLTLQSQFPDALLIVLDTIDLYVREHRPKLLEAIAGAHGLVINDWEATQLTGEADATEAAQKLLGLGPRFAIVKRGEFGAVLAHSEGVWHCPAYPVKDLVDPTGAGDSFLGGFLGYMAEQNADAEDFTAIQQAMRHGTAAASFTIEDFSLRRLADLTREQIDERVAALT</sequence>
<keyword evidence="5" id="KW-1185">Reference proteome</keyword>
<evidence type="ECO:0000313" key="5">
    <source>
        <dbReference type="Proteomes" id="UP000541810"/>
    </source>
</evidence>
<evidence type="ECO:0000259" key="3">
    <source>
        <dbReference type="Pfam" id="PF00294"/>
    </source>
</evidence>
<dbReference type="AlphaFoldDB" id="A0A7X0H9I3"/>
<proteinExistence type="predicted"/>
<dbReference type="Pfam" id="PF00294">
    <property type="entry name" value="PfkB"/>
    <property type="match status" value="1"/>
</dbReference>
<feature type="domain" description="Carbohydrate kinase PfkB" evidence="3">
    <location>
        <begin position="28"/>
        <end position="280"/>
    </location>
</feature>
<dbReference type="InterPro" id="IPR002173">
    <property type="entry name" value="Carboh/pur_kinase_PfkB_CS"/>
</dbReference>